<feature type="transmembrane region" description="Helical" evidence="1">
    <location>
        <begin position="63"/>
        <end position="81"/>
    </location>
</feature>
<keyword evidence="1" id="KW-1133">Transmembrane helix</keyword>
<evidence type="ECO:0000313" key="3">
    <source>
        <dbReference type="Proteomes" id="UP000054538"/>
    </source>
</evidence>
<dbReference type="Proteomes" id="UP000054538">
    <property type="component" value="Unassembled WGS sequence"/>
</dbReference>
<feature type="transmembrane region" description="Helical" evidence="1">
    <location>
        <begin position="508"/>
        <end position="529"/>
    </location>
</feature>
<feature type="transmembrane region" description="Helical" evidence="1">
    <location>
        <begin position="20"/>
        <end position="43"/>
    </location>
</feature>
<evidence type="ECO:0000313" key="2">
    <source>
        <dbReference type="EMBL" id="KIL00568.1"/>
    </source>
</evidence>
<organism evidence="2 3">
    <name type="scientific">Paxillus rubicundulus Ve08.2h10</name>
    <dbReference type="NCBI Taxonomy" id="930991"/>
    <lineage>
        <taxon>Eukaryota</taxon>
        <taxon>Fungi</taxon>
        <taxon>Dikarya</taxon>
        <taxon>Basidiomycota</taxon>
        <taxon>Agaricomycotina</taxon>
        <taxon>Agaricomycetes</taxon>
        <taxon>Agaricomycetidae</taxon>
        <taxon>Boletales</taxon>
        <taxon>Paxilineae</taxon>
        <taxon>Paxillaceae</taxon>
        <taxon>Paxillus</taxon>
    </lineage>
</organism>
<dbReference type="AlphaFoldDB" id="A0A0D0DNN8"/>
<name>A0A0D0DNN8_9AGAM</name>
<evidence type="ECO:0008006" key="4">
    <source>
        <dbReference type="Google" id="ProtNLM"/>
    </source>
</evidence>
<keyword evidence="1" id="KW-0812">Transmembrane</keyword>
<feature type="transmembrane region" description="Helical" evidence="1">
    <location>
        <begin position="162"/>
        <end position="185"/>
    </location>
</feature>
<dbReference type="HOGENOM" id="CLU_032069_0_0_1"/>
<sequence length="579" mass="62420">MGRSLQTFILNEHPTRFFAVVEFALATLALGPLPAFIPLVLLLSVLRIHGQRIAFLHTRGRELLCSWFFIAAGSSLAHWAAAANALSSAAQSVTAVVVLSAVTYLFAVPPLYFDVRIKGRVATDWAQLTLFPTLWATSWSIASHVSPVGRLLNWSPVSESHAYNWIVPLVGPAGIDWIVAAWAVVCSELAAQWLMGFEDYEPLGVHGSQSLLSCRSKALLTLVTSLLALTLPSFTLNNLPIRPDVLAHATSLTVGCALPHPLDGSHPTLDDFVTETSKMNAANIILWPESAVVFNSEKEREAAFTRLRTLSTHAYIGVAFEEYTMGDPSRTKNGLALIHKGQKAGEEVVQYYKRNLVPLTESFSKVPSVDSPVITHLLLTHPKGVTAPEWAPAPNYTRPIPLTSSICLDFASPSAFTSLTSRPALVLGPARTWDTNVGLAMWEQAKTRANEMGSMVLWCDGGVTGVSGVGGGKIHEIMQVGGSSWMRTIGVPYPFDEGRTLYGKVGEFSVIVFLVALMGGGVAGNYLLVEASRGGFAVLTGGQFALRRIPFVQRMIAPSPPEADLLGAEVVGERQNLLG</sequence>
<proteinExistence type="predicted"/>
<keyword evidence="1" id="KW-0472">Membrane</keyword>
<dbReference type="InParanoid" id="A0A0D0DNN8"/>
<keyword evidence="3" id="KW-1185">Reference proteome</keyword>
<dbReference type="SUPFAM" id="SSF56317">
    <property type="entry name" value="Carbon-nitrogen hydrolase"/>
    <property type="match status" value="1"/>
</dbReference>
<gene>
    <name evidence="2" type="ORF">PAXRUDRAFT_821558</name>
</gene>
<accession>A0A0D0DNN8</accession>
<dbReference type="Gene3D" id="3.60.110.10">
    <property type="entry name" value="Carbon-nitrogen hydrolase"/>
    <property type="match status" value="1"/>
</dbReference>
<reference evidence="2 3" key="1">
    <citation type="submission" date="2014-04" db="EMBL/GenBank/DDBJ databases">
        <authorList>
            <consortium name="DOE Joint Genome Institute"/>
            <person name="Kuo A."/>
            <person name="Kohler A."/>
            <person name="Jargeat P."/>
            <person name="Nagy L.G."/>
            <person name="Floudas D."/>
            <person name="Copeland A."/>
            <person name="Barry K.W."/>
            <person name="Cichocki N."/>
            <person name="Veneault-Fourrey C."/>
            <person name="LaButti K."/>
            <person name="Lindquist E.A."/>
            <person name="Lipzen A."/>
            <person name="Lundell T."/>
            <person name="Morin E."/>
            <person name="Murat C."/>
            <person name="Sun H."/>
            <person name="Tunlid A."/>
            <person name="Henrissat B."/>
            <person name="Grigoriev I.V."/>
            <person name="Hibbett D.S."/>
            <person name="Martin F."/>
            <person name="Nordberg H.P."/>
            <person name="Cantor M.N."/>
            <person name="Hua S.X."/>
        </authorList>
    </citation>
    <scope>NUCLEOTIDE SEQUENCE [LARGE SCALE GENOMIC DNA]</scope>
    <source>
        <strain evidence="2 3">Ve08.2h10</strain>
    </source>
</reference>
<reference evidence="3" key="2">
    <citation type="submission" date="2015-01" db="EMBL/GenBank/DDBJ databases">
        <title>Evolutionary Origins and Diversification of the Mycorrhizal Mutualists.</title>
        <authorList>
            <consortium name="DOE Joint Genome Institute"/>
            <consortium name="Mycorrhizal Genomics Consortium"/>
            <person name="Kohler A."/>
            <person name="Kuo A."/>
            <person name="Nagy L.G."/>
            <person name="Floudas D."/>
            <person name="Copeland A."/>
            <person name="Barry K.W."/>
            <person name="Cichocki N."/>
            <person name="Veneault-Fourrey C."/>
            <person name="LaButti K."/>
            <person name="Lindquist E.A."/>
            <person name="Lipzen A."/>
            <person name="Lundell T."/>
            <person name="Morin E."/>
            <person name="Murat C."/>
            <person name="Riley R."/>
            <person name="Ohm R."/>
            <person name="Sun H."/>
            <person name="Tunlid A."/>
            <person name="Henrissat B."/>
            <person name="Grigoriev I.V."/>
            <person name="Hibbett D.S."/>
            <person name="Martin F."/>
        </authorList>
    </citation>
    <scope>NUCLEOTIDE SEQUENCE [LARGE SCALE GENOMIC DNA]</scope>
    <source>
        <strain evidence="3">Ve08.2h10</strain>
    </source>
</reference>
<protein>
    <recommendedName>
        <fullName evidence="4">CN hydrolase domain-containing protein</fullName>
    </recommendedName>
</protein>
<evidence type="ECO:0000256" key="1">
    <source>
        <dbReference type="SAM" id="Phobius"/>
    </source>
</evidence>
<dbReference type="EMBL" id="KN824831">
    <property type="protein sequence ID" value="KIL00568.1"/>
    <property type="molecule type" value="Genomic_DNA"/>
</dbReference>
<dbReference type="OrthoDB" id="2626014at2759"/>
<feature type="transmembrane region" description="Helical" evidence="1">
    <location>
        <begin position="93"/>
        <end position="113"/>
    </location>
</feature>
<dbReference type="InterPro" id="IPR036526">
    <property type="entry name" value="C-N_Hydrolase_sf"/>
</dbReference>
<dbReference type="STRING" id="930991.A0A0D0DNN8"/>